<keyword evidence="8" id="KW-1185">Reference proteome</keyword>
<feature type="signal peptide" evidence="5">
    <location>
        <begin position="1"/>
        <end position="19"/>
    </location>
</feature>
<dbReference type="AlphaFoldDB" id="A0A517XMQ6"/>
<evidence type="ECO:0000313" key="8">
    <source>
        <dbReference type="Proteomes" id="UP000319576"/>
    </source>
</evidence>
<dbReference type="GO" id="GO:0009055">
    <property type="term" value="F:electron transfer activity"/>
    <property type="evidence" value="ECO:0007669"/>
    <property type="project" value="InterPro"/>
</dbReference>
<dbReference type="EC" id="4.2.2.12" evidence="7"/>
<gene>
    <name evidence="7" type="primary">xly_1</name>
    <name evidence="7" type="ORF">ETAA1_06810</name>
</gene>
<proteinExistence type="predicted"/>
<feature type="coiled-coil region" evidence="4">
    <location>
        <begin position="400"/>
        <end position="427"/>
    </location>
</feature>
<evidence type="ECO:0000313" key="7">
    <source>
        <dbReference type="EMBL" id="QDU18785.1"/>
    </source>
</evidence>
<evidence type="ECO:0000256" key="2">
    <source>
        <dbReference type="ARBA" id="ARBA00023004"/>
    </source>
</evidence>
<dbReference type="Proteomes" id="UP000319576">
    <property type="component" value="Chromosome"/>
</dbReference>
<sequence length="944" mass="101736" precursor="true">MPRALLALAAVLAAAPAAAQTPTADAAGSGVDFFEKKIRPALAEHCYSCHSADAAAKNKLKGGLALDTRDAVRAGGDSGPALVAGDPAKSLIVESLRYTGDLRMPPKGKLPPAVVADFEKWVKMGAPDPRTAATGVKQQVGLSIDEGRKFWSYRPVAAPAAPAVKNAAWPATDIDRYVLAALEAKGLNPAADADRATLARRVYFDLHGLPPTPEEIDAFVRDADPKAFEKLVDTLLASPRFGERWGRHWLDTARFAESVTLRGLVFKEAWRYRDYVIDAFNRDVPLDQFIREQLAGDLLAAATPEERARLIIATTYLQLGNTNLEEQDKRQLRMDVVDEQLDVIGKGLLGQTISCARCHDHKFDPIPTADYYALAGILRNVKALKDANVSNWVEVPLPAAPEVEAAVKQHEAAVADLQSRIKVAKAKAPKDAAAERTVKGVLAVKDVPGVVVDDAAAKKVGTWKDSTFSGTYIGAGYTHDDAKGAGEKTITFDPDLPATGRYEVWFAYSPGGSRAKDVPVTVFSADGEKTLHLDLTPNPPIRGRFVSLGQYRFEKDGQSFVLISNEGAKGHVTADAVAFIPVDQVPKDKAAPAGKVAAADQAAALEAELKKLQAAAPKRPMAMSVVEEAKIEDAKINVRGIVHNQGAVAPRGFLKVATAGPVPPMPANQSGRVQLADWVASKDNPLTARVYANRAWHWLFGSGLVRTADNFGTTGEAPSNPELLDHLATRLVQDGWSVKKLVRAIVLSRTYRQSSRADARTIAADPENRLFGHANRRRLEAEAIRDTMLTVSGKLEAFAGGPNFKDNVAADYGYRHTSAARSVYLPVFRNALPEVFEAFDFADPSMVVGKRSTSTVAPQALFMMNNSFPAEQAKAAAARVLAENLPTDGARLDRAYRLALGRLPTDGERAAMRRYLANQSGSPPAAWAAVFQALFASADFRYVE</sequence>
<keyword evidence="3" id="KW-0349">Heme</keyword>
<name>A0A517XMQ6_9BACT</name>
<dbReference type="InterPro" id="IPR011429">
    <property type="entry name" value="Cyt_c_Planctomycete-type"/>
</dbReference>
<keyword evidence="7" id="KW-0456">Lyase</keyword>
<dbReference type="PANTHER" id="PTHR35889">
    <property type="entry name" value="CYCLOINULO-OLIGOSACCHARIDE FRUCTANOTRANSFERASE-RELATED"/>
    <property type="match status" value="1"/>
</dbReference>
<dbReference type="Pfam" id="PF07587">
    <property type="entry name" value="PSD1"/>
    <property type="match status" value="1"/>
</dbReference>
<dbReference type="GO" id="GO:0046872">
    <property type="term" value="F:metal ion binding"/>
    <property type="evidence" value="ECO:0007669"/>
    <property type="project" value="UniProtKB-KW"/>
</dbReference>
<evidence type="ECO:0000259" key="6">
    <source>
        <dbReference type="PROSITE" id="PS51007"/>
    </source>
</evidence>
<dbReference type="EMBL" id="CP036273">
    <property type="protein sequence ID" value="QDU18785.1"/>
    <property type="molecule type" value="Genomic_DNA"/>
</dbReference>
<dbReference type="KEGG" id="uli:ETAA1_06810"/>
<accession>A0A517XMQ6</accession>
<reference evidence="7 8" key="1">
    <citation type="submission" date="2019-02" db="EMBL/GenBank/DDBJ databases">
        <title>Deep-cultivation of Planctomycetes and their phenomic and genomic characterization uncovers novel biology.</title>
        <authorList>
            <person name="Wiegand S."/>
            <person name="Jogler M."/>
            <person name="Boedeker C."/>
            <person name="Pinto D."/>
            <person name="Vollmers J."/>
            <person name="Rivas-Marin E."/>
            <person name="Kohn T."/>
            <person name="Peeters S.H."/>
            <person name="Heuer A."/>
            <person name="Rast P."/>
            <person name="Oberbeckmann S."/>
            <person name="Bunk B."/>
            <person name="Jeske O."/>
            <person name="Meyerdierks A."/>
            <person name="Storesund J.E."/>
            <person name="Kallscheuer N."/>
            <person name="Luecker S."/>
            <person name="Lage O.M."/>
            <person name="Pohl T."/>
            <person name="Merkel B.J."/>
            <person name="Hornburger P."/>
            <person name="Mueller R.-W."/>
            <person name="Bruemmer F."/>
            <person name="Labrenz M."/>
            <person name="Spormann A.M."/>
            <person name="Op den Camp H."/>
            <person name="Overmann J."/>
            <person name="Amann R."/>
            <person name="Jetten M.S.M."/>
            <person name="Mascher T."/>
            <person name="Medema M.H."/>
            <person name="Devos D.P."/>
            <person name="Kaster A.-K."/>
            <person name="Ovreas L."/>
            <person name="Rohde M."/>
            <person name="Galperin M.Y."/>
            <person name="Jogler C."/>
        </authorList>
    </citation>
    <scope>NUCLEOTIDE SEQUENCE [LARGE SCALE GENOMIC DNA]</scope>
    <source>
        <strain evidence="7 8">ETA_A1</strain>
    </source>
</reference>
<dbReference type="InterPro" id="IPR009056">
    <property type="entry name" value="Cyt_c-like_dom"/>
</dbReference>
<dbReference type="GO" id="GO:0020037">
    <property type="term" value="F:heme binding"/>
    <property type="evidence" value="ECO:0007669"/>
    <property type="project" value="InterPro"/>
</dbReference>
<dbReference type="InterPro" id="IPR033803">
    <property type="entry name" value="CBD-like_Golvesin-Xly"/>
</dbReference>
<evidence type="ECO:0000256" key="1">
    <source>
        <dbReference type="ARBA" id="ARBA00022723"/>
    </source>
</evidence>
<keyword evidence="1 3" id="KW-0479">Metal-binding</keyword>
<dbReference type="InterPro" id="IPR022655">
    <property type="entry name" value="DUF1553"/>
</dbReference>
<keyword evidence="2 3" id="KW-0408">Iron</keyword>
<dbReference type="RefSeq" id="WP_145234303.1">
    <property type="nucleotide sequence ID" value="NZ_CP036273.1"/>
</dbReference>
<dbReference type="InterPro" id="IPR011444">
    <property type="entry name" value="DUF1549"/>
</dbReference>
<organism evidence="7 8">
    <name type="scientific">Urbifossiella limnaea</name>
    <dbReference type="NCBI Taxonomy" id="2528023"/>
    <lineage>
        <taxon>Bacteria</taxon>
        <taxon>Pseudomonadati</taxon>
        <taxon>Planctomycetota</taxon>
        <taxon>Planctomycetia</taxon>
        <taxon>Gemmatales</taxon>
        <taxon>Gemmataceae</taxon>
        <taxon>Urbifossiella</taxon>
    </lineage>
</organism>
<feature type="chain" id="PRO_5021883469" evidence="5">
    <location>
        <begin position="20"/>
        <end position="944"/>
    </location>
</feature>
<keyword evidence="4" id="KW-0175">Coiled coil</keyword>
<evidence type="ECO:0000256" key="5">
    <source>
        <dbReference type="SAM" id="SignalP"/>
    </source>
</evidence>
<dbReference type="Pfam" id="PF07635">
    <property type="entry name" value="PSCyt1"/>
    <property type="match status" value="1"/>
</dbReference>
<dbReference type="Pfam" id="PF25275">
    <property type="entry name" value="Golvesin_C"/>
    <property type="match status" value="1"/>
</dbReference>
<feature type="domain" description="Cytochrome c" evidence="6">
    <location>
        <begin position="25"/>
        <end position="182"/>
    </location>
</feature>
<dbReference type="PROSITE" id="PS51007">
    <property type="entry name" value="CYTC"/>
    <property type="match status" value="1"/>
</dbReference>
<dbReference type="GO" id="GO:0047492">
    <property type="term" value="F:xanthan lyase activity"/>
    <property type="evidence" value="ECO:0007669"/>
    <property type="project" value="UniProtKB-EC"/>
</dbReference>
<evidence type="ECO:0000256" key="3">
    <source>
        <dbReference type="PROSITE-ProRule" id="PRU00433"/>
    </source>
</evidence>
<dbReference type="Pfam" id="PF07583">
    <property type="entry name" value="PSCyt2"/>
    <property type="match status" value="1"/>
</dbReference>
<keyword evidence="5" id="KW-0732">Signal</keyword>
<evidence type="ECO:0000256" key="4">
    <source>
        <dbReference type="SAM" id="Coils"/>
    </source>
</evidence>
<dbReference type="OrthoDB" id="127107at2"/>
<protein>
    <submittedName>
        <fullName evidence="7">Xanthan lyase</fullName>
        <ecNumber evidence="7">4.2.2.12</ecNumber>
    </submittedName>
</protein>
<dbReference type="PANTHER" id="PTHR35889:SF3">
    <property type="entry name" value="F-BOX DOMAIN-CONTAINING PROTEIN"/>
    <property type="match status" value="1"/>
</dbReference>